<evidence type="ECO:0000313" key="2">
    <source>
        <dbReference type="Proteomes" id="UP000032702"/>
    </source>
</evidence>
<accession>Q098Y4</accession>
<name>Q098Y4_STIAD</name>
<reference evidence="1 2" key="1">
    <citation type="submission" date="2006-04" db="EMBL/GenBank/DDBJ databases">
        <authorList>
            <person name="Nierman W.C."/>
        </authorList>
    </citation>
    <scope>NUCLEOTIDE SEQUENCE [LARGE SCALE GENOMIC DNA]</scope>
    <source>
        <strain evidence="1 2">DW4/3-1</strain>
    </source>
</reference>
<evidence type="ECO:0000313" key="1">
    <source>
        <dbReference type="EMBL" id="EAU68299.1"/>
    </source>
</evidence>
<comment type="caution">
    <text evidence="1">The sequence shown here is derived from an EMBL/GenBank/DDBJ whole genome shotgun (WGS) entry which is preliminary data.</text>
</comment>
<proteinExistence type="predicted"/>
<dbReference type="EMBL" id="AAMD01000019">
    <property type="protein sequence ID" value="EAU68299.1"/>
    <property type="molecule type" value="Genomic_DNA"/>
</dbReference>
<dbReference type="AlphaFoldDB" id="Q098Y4"/>
<organism evidence="1 2">
    <name type="scientific">Stigmatella aurantiaca (strain DW4/3-1)</name>
    <dbReference type="NCBI Taxonomy" id="378806"/>
    <lineage>
        <taxon>Bacteria</taxon>
        <taxon>Pseudomonadati</taxon>
        <taxon>Myxococcota</taxon>
        <taxon>Myxococcia</taxon>
        <taxon>Myxococcales</taxon>
        <taxon>Cystobacterineae</taxon>
        <taxon>Archangiaceae</taxon>
        <taxon>Stigmatella</taxon>
    </lineage>
</organism>
<dbReference type="Proteomes" id="UP000032702">
    <property type="component" value="Unassembled WGS sequence"/>
</dbReference>
<sequence length="678" mass="71402">MAFLLRGGRGVRGGLGEQVADLIVGEVGVDAAHLGDECRHLGGGEGRPVGRLASHHLDVRAVDRHGDEVAWCGEVRDLVPLAAGGGGHHDRVLVEEHRVGEVSVILDAHLIQGVEEVSGVTGRHDVQDARVLQLAGQPVVPLLGGGNLRAVLEDAIHAVHERLEDLRVGGAFLQSQLLGELGLGLRIVAHLLPHLVGDAHRADALGLVDDGDVARVVQDALHGVRGAVEEAGGPLFDALVQGGPGGCRTGAHGHRADVVVRVLAVLVHDVLHVVTMGGARTEGVEDGDGVVARIEPGEEVLDRVAAGRLRAGGRGAGLPGAIQKGAHGARSARCLSEARSLLRGGCVEAALQRLVGGSGGCVGGRAGRLALRGLRADLGTKRVANRLERHGEPLPKTGFLVIERRRGSVAPADSLAFDPAQRMGFLPQGSARRGPGGIFGIERASEECPRHPLDHRDASGILIRRLGDLISRNASQHMLPTEQREQALAARAQEVRIGKPVGPPDGQRGAIAVTGNDECRRRHPGEAGVQVRHVLGREWAQIRPPAPRGEQHACLDPRVRQVFSRFAVPVEHSRAKQHAHRLTAKGMARCGHAVSIKASGETRQGVLDEIEIVEDALHVLDTVLPDRGSSRIVRGKASPPRIQVGGLDHGEAMGGPKAGQWGVAVQGRAMAVREDDDR</sequence>
<gene>
    <name evidence="1" type="ORF">STIAU_5825</name>
</gene>
<protein>
    <submittedName>
        <fullName evidence="1">Uncharacterized protein</fullName>
    </submittedName>
</protein>